<dbReference type="EMBL" id="JAGETX010000001">
    <property type="protein sequence ID" value="MBO3269766.1"/>
    <property type="molecule type" value="Genomic_DNA"/>
</dbReference>
<reference evidence="5 6" key="1">
    <citation type="submission" date="2021-03" db="EMBL/GenBank/DDBJ databases">
        <authorList>
            <person name="Kim M.K."/>
        </authorList>
    </citation>
    <scope>NUCLEOTIDE SEQUENCE [LARGE SCALE GENOMIC DNA]</scope>
    <source>
        <strain evidence="5 6">BT507</strain>
    </source>
</reference>
<dbReference type="PANTHER" id="PTHR30363:SF44">
    <property type="entry name" value="AGA OPERON TRANSCRIPTIONAL REPRESSOR-RELATED"/>
    <property type="match status" value="1"/>
</dbReference>
<keyword evidence="2" id="KW-0238">DNA-binding</keyword>
<dbReference type="InterPro" id="IPR050313">
    <property type="entry name" value="Carb_Metab_HTH_regulators"/>
</dbReference>
<gene>
    <name evidence="5" type="ORF">J4D97_03815</name>
</gene>
<dbReference type="Gene3D" id="1.10.10.10">
    <property type="entry name" value="Winged helix-like DNA-binding domain superfamily/Winged helix DNA-binding domain"/>
    <property type="match status" value="1"/>
</dbReference>
<dbReference type="SMART" id="SM00420">
    <property type="entry name" value="HTH_DEOR"/>
    <property type="match status" value="1"/>
</dbReference>
<dbReference type="Pfam" id="PF00455">
    <property type="entry name" value="DeoRC"/>
    <property type="match status" value="1"/>
</dbReference>
<keyword evidence="1" id="KW-0805">Transcription regulation</keyword>
<keyword evidence="6" id="KW-1185">Reference proteome</keyword>
<dbReference type="SUPFAM" id="SSF46785">
    <property type="entry name" value="Winged helix' DNA-binding domain"/>
    <property type="match status" value="1"/>
</dbReference>
<evidence type="ECO:0000313" key="6">
    <source>
        <dbReference type="Proteomes" id="UP000670527"/>
    </source>
</evidence>
<dbReference type="PANTHER" id="PTHR30363">
    <property type="entry name" value="HTH-TYPE TRANSCRIPTIONAL REGULATOR SRLR-RELATED"/>
    <property type="match status" value="1"/>
</dbReference>
<protein>
    <submittedName>
        <fullName evidence="5">DeoR/GlpR transcriptional regulator</fullName>
    </submittedName>
</protein>
<dbReference type="InterPro" id="IPR014036">
    <property type="entry name" value="DeoR-like_C"/>
</dbReference>
<evidence type="ECO:0000256" key="3">
    <source>
        <dbReference type="ARBA" id="ARBA00023163"/>
    </source>
</evidence>
<evidence type="ECO:0000313" key="5">
    <source>
        <dbReference type="EMBL" id="MBO3269766.1"/>
    </source>
</evidence>
<dbReference type="InterPro" id="IPR037171">
    <property type="entry name" value="NagB/RpiA_transferase-like"/>
</dbReference>
<feature type="domain" description="HTH deoR-type" evidence="4">
    <location>
        <begin position="11"/>
        <end position="66"/>
    </location>
</feature>
<sequence length="266" mass="28796">MSDLQTSDNAATTRAQTIVEKMLHTGTVVVEELAAQFGVSVATIRRDLTELEQQGWLRRTHGGAVPREPLLYEPFRYNSSFHEQIDRNLSEKRRIGLAAASLIQTGEMISLTAGTTTTQVTRSLRPGSNVTVITNTVNVAMELSHRDDVRVFVTGGFLTGSWFSVVGPATVQALSQFFVDKLFIGVNGIDAQKGLTSLHPEEAAVIQVMVRQAKRCIVVADHTKLGTVATSLICPATDVHQLITDTGATEAQVAPFRALGIDVLLV</sequence>
<dbReference type="SUPFAM" id="SSF100950">
    <property type="entry name" value="NagB/RpiA/CoA transferase-like"/>
    <property type="match status" value="1"/>
</dbReference>
<keyword evidence="3" id="KW-0804">Transcription</keyword>
<name>A0ABS3T7Z1_9BACT</name>
<comment type="caution">
    <text evidence="5">The sequence shown here is derived from an EMBL/GenBank/DDBJ whole genome shotgun (WGS) entry which is preliminary data.</text>
</comment>
<dbReference type="SMART" id="SM01134">
    <property type="entry name" value="DeoRC"/>
    <property type="match status" value="1"/>
</dbReference>
<dbReference type="InterPro" id="IPR036388">
    <property type="entry name" value="WH-like_DNA-bd_sf"/>
</dbReference>
<dbReference type="Gene3D" id="3.40.50.1360">
    <property type="match status" value="1"/>
</dbReference>
<dbReference type="PROSITE" id="PS00894">
    <property type="entry name" value="HTH_DEOR_1"/>
    <property type="match status" value="1"/>
</dbReference>
<dbReference type="Proteomes" id="UP000670527">
    <property type="component" value="Unassembled WGS sequence"/>
</dbReference>
<evidence type="ECO:0000259" key="4">
    <source>
        <dbReference type="PROSITE" id="PS51000"/>
    </source>
</evidence>
<evidence type="ECO:0000256" key="1">
    <source>
        <dbReference type="ARBA" id="ARBA00023015"/>
    </source>
</evidence>
<organism evidence="5 6">
    <name type="scientific">Hymenobacter defluvii</name>
    <dbReference type="NCBI Taxonomy" id="2054411"/>
    <lineage>
        <taxon>Bacteria</taxon>
        <taxon>Pseudomonadati</taxon>
        <taxon>Bacteroidota</taxon>
        <taxon>Cytophagia</taxon>
        <taxon>Cytophagales</taxon>
        <taxon>Hymenobacteraceae</taxon>
        <taxon>Hymenobacter</taxon>
    </lineage>
</organism>
<dbReference type="PROSITE" id="PS51000">
    <property type="entry name" value="HTH_DEOR_2"/>
    <property type="match status" value="1"/>
</dbReference>
<dbReference type="InterPro" id="IPR036390">
    <property type="entry name" value="WH_DNA-bd_sf"/>
</dbReference>
<dbReference type="InterPro" id="IPR018356">
    <property type="entry name" value="Tscrpt_reg_HTH_DeoR_CS"/>
</dbReference>
<dbReference type="InterPro" id="IPR001034">
    <property type="entry name" value="DeoR_HTH"/>
</dbReference>
<dbReference type="PRINTS" id="PR00037">
    <property type="entry name" value="HTHLACR"/>
</dbReference>
<proteinExistence type="predicted"/>
<dbReference type="RefSeq" id="WP_208306409.1">
    <property type="nucleotide sequence ID" value="NZ_JAGETX010000001.1"/>
</dbReference>
<dbReference type="Pfam" id="PF08220">
    <property type="entry name" value="HTH_DeoR"/>
    <property type="match status" value="1"/>
</dbReference>
<accession>A0ABS3T7Z1</accession>
<evidence type="ECO:0000256" key="2">
    <source>
        <dbReference type="ARBA" id="ARBA00023125"/>
    </source>
</evidence>